<dbReference type="InterPro" id="IPR036412">
    <property type="entry name" value="HAD-like_sf"/>
</dbReference>
<name>A0A7R9QFE5_9ACAR</name>
<dbReference type="Gene3D" id="3.40.50.1000">
    <property type="entry name" value="HAD superfamily/HAD-like"/>
    <property type="match status" value="1"/>
</dbReference>
<evidence type="ECO:0000313" key="2">
    <source>
        <dbReference type="Proteomes" id="UP000759131"/>
    </source>
</evidence>
<dbReference type="GO" id="GO:0016791">
    <property type="term" value="F:phosphatase activity"/>
    <property type="evidence" value="ECO:0007669"/>
    <property type="project" value="TreeGrafter"/>
</dbReference>
<evidence type="ECO:0000313" key="1">
    <source>
        <dbReference type="EMBL" id="CAD7643586.1"/>
    </source>
</evidence>
<dbReference type="Proteomes" id="UP000759131">
    <property type="component" value="Unassembled WGS sequence"/>
</dbReference>
<dbReference type="PANTHER" id="PTHR19288">
    <property type="entry name" value="4-NITROPHENYLPHOSPHATASE-RELATED"/>
    <property type="match status" value="1"/>
</dbReference>
<accession>A0A7R9QFE5</accession>
<dbReference type="InterPro" id="IPR023214">
    <property type="entry name" value="HAD_sf"/>
</dbReference>
<dbReference type="AlphaFoldDB" id="A0A7R9QFE5"/>
<dbReference type="EMBL" id="CAJPIZ010029522">
    <property type="protein sequence ID" value="CAG2119715.1"/>
    <property type="molecule type" value="Genomic_DNA"/>
</dbReference>
<dbReference type="PANTHER" id="PTHR19288:SF44">
    <property type="entry name" value="PHOSPHOLYSINE PHOSPHOHISTIDINE INORGANIC PYROPHOSPHATE PHOSPHATASE"/>
    <property type="match status" value="1"/>
</dbReference>
<protein>
    <recommendedName>
        <fullName evidence="3">Phospholysine phosphohistidine inorganic pyrophosphate phosphatase</fullName>
    </recommendedName>
</protein>
<dbReference type="GO" id="GO:0004427">
    <property type="term" value="F:inorganic diphosphate phosphatase activity"/>
    <property type="evidence" value="ECO:0007669"/>
    <property type="project" value="TreeGrafter"/>
</dbReference>
<gene>
    <name evidence="1" type="ORF">OSB1V03_LOCUS19662</name>
</gene>
<dbReference type="SUPFAM" id="SSF56784">
    <property type="entry name" value="HAD-like"/>
    <property type="match status" value="1"/>
</dbReference>
<dbReference type="Pfam" id="PF13242">
    <property type="entry name" value="Hydrolase_like"/>
    <property type="match status" value="1"/>
</dbReference>
<sequence>MGKPSKEYYSAAIESMNLTPEDVVMIGDDINSDIGGAQRNNMRGLLVRTGKYRPSDENHPKVTPDAIVNNLADAVDQILAHKHSNGIQ</sequence>
<dbReference type="GO" id="GO:0005829">
    <property type="term" value="C:cytosol"/>
    <property type="evidence" value="ECO:0007669"/>
    <property type="project" value="TreeGrafter"/>
</dbReference>
<dbReference type="EMBL" id="OC884097">
    <property type="protein sequence ID" value="CAD7643586.1"/>
    <property type="molecule type" value="Genomic_DNA"/>
</dbReference>
<keyword evidence="2" id="KW-1185">Reference proteome</keyword>
<organism evidence="1">
    <name type="scientific">Medioppia subpectinata</name>
    <dbReference type="NCBI Taxonomy" id="1979941"/>
    <lineage>
        <taxon>Eukaryota</taxon>
        <taxon>Metazoa</taxon>
        <taxon>Ecdysozoa</taxon>
        <taxon>Arthropoda</taxon>
        <taxon>Chelicerata</taxon>
        <taxon>Arachnida</taxon>
        <taxon>Acari</taxon>
        <taxon>Acariformes</taxon>
        <taxon>Sarcoptiformes</taxon>
        <taxon>Oribatida</taxon>
        <taxon>Brachypylina</taxon>
        <taxon>Oppioidea</taxon>
        <taxon>Oppiidae</taxon>
        <taxon>Medioppia</taxon>
    </lineage>
</organism>
<evidence type="ECO:0008006" key="3">
    <source>
        <dbReference type="Google" id="ProtNLM"/>
    </source>
</evidence>
<proteinExistence type="predicted"/>
<dbReference type="OrthoDB" id="426235at2759"/>
<reference evidence="1" key="1">
    <citation type="submission" date="2020-11" db="EMBL/GenBank/DDBJ databases">
        <authorList>
            <person name="Tran Van P."/>
        </authorList>
    </citation>
    <scope>NUCLEOTIDE SEQUENCE</scope>
</reference>